<reference evidence="8 9" key="1">
    <citation type="submission" date="2018-01" db="EMBL/GenBank/DDBJ databases">
        <title>Complete genome sequence of Salinigranum rubrum GX10T, an extremely halophilic archaeon isolated from a marine solar saltern.</title>
        <authorList>
            <person name="Han S."/>
        </authorList>
    </citation>
    <scope>NUCLEOTIDE SEQUENCE [LARGE SCALE GENOMIC DNA]</scope>
    <source>
        <strain evidence="8 9">GX10</strain>
    </source>
</reference>
<feature type="transmembrane region" description="Helical" evidence="7">
    <location>
        <begin position="41"/>
        <end position="59"/>
    </location>
</feature>
<dbReference type="GO" id="GO:0005886">
    <property type="term" value="C:plasma membrane"/>
    <property type="evidence" value="ECO:0007669"/>
    <property type="project" value="UniProtKB-SubCell"/>
</dbReference>
<keyword evidence="4 7" id="KW-0812">Transmembrane</keyword>
<comment type="similarity">
    <text evidence="2">Belongs to the UPF0104 family.</text>
</comment>
<keyword evidence="9" id="KW-1185">Reference proteome</keyword>
<evidence type="ECO:0000313" key="8">
    <source>
        <dbReference type="EMBL" id="AUV83284.1"/>
    </source>
</evidence>
<dbReference type="GeneID" id="35594004"/>
<feature type="transmembrane region" description="Helical" evidence="7">
    <location>
        <begin position="233"/>
        <end position="255"/>
    </location>
</feature>
<comment type="subcellular location">
    <subcellularLocation>
        <location evidence="1">Cell membrane</location>
        <topology evidence="1">Multi-pass membrane protein</topology>
    </subcellularLocation>
</comment>
<feature type="transmembrane region" description="Helical" evidence="7">
    <location>
        <begin position="156"/>
        <end position="176"/>
    </location>
</feature>
<keyword evidence="5 7" id="KW-1133">Transmembrane helix</keyword>
<evidence type="ECO:0000256" key="6">
    <source>
        <dbReference type="ARBA" id="ARBA00023136"/>
    </source>
</evidence>
<dbReference type="RefSeq" id="WP_103426973.1">
    <property type="nucleotide sequence ID" value="NZ_CP026309.1"/>
</dbReference>
<feature type="transmembrane region" description="Helical" evidence="7">
    <location>
        <begin position="6"/>
        <end position="29"/>
    </location>
</feature>
<keyword evidence="3" id="KW-1003">Cell membrane</keyword>
<keyword evidence="6 7" id="KW-0472">Membrane</keyword>
<dbReference type="InterPro" id="IPR022791">
    <property type="entry name" value="L-PG_synthase/AglD"/>
</dbReference>
<dbReference type="Pfam" id="PF03706">
    <property type="entry name" value="LPG_synthase_TM"/>
    <property type="match status" value="1"/>
</dbReference>
<evidence type="ECO:0000256" key="7">
    <source>
        <dbReference type="SAM" id="Phobius"/>
    </source>
</evidence>
<dbReference type="OrthoDB" id="15513at2157"/>
<proteinExistence type="inferred from homology"/>
<feature type="transmembrane region" description="Helical" evidence="7">
    <location>
        <begin position="291"/>
        <end position="316"/>
    </location>
</feature>
<dbReference type="EMBL" id="CP026309">
    <property type="protein sequence ID" value="AUV83284.1"/>
    <property type="molecule type" value="Genomic_DNA"/>
</dbReference>
<evidence type="ECO:0000313" key="9">
    <source>
        <dbReference type="Proteomes" id="UP000236584"/>
    </source>
</evidence>
<organism evidence="8 9">
    <name type="scientific">Salinigranum rubrum</name>
    <dbReference type="NCBI Taxonomy" id="755307"/>
    <lineage>
        <taxon>Archaea</taxon>
        <taxon>Methanobacteriati</taxon>
        <taxon>Methanobacteriota</taxon>
        <taxon>Stenosarchaea group</taxon>
        <taxon>Halobacteria</taxon>
        <taxon>Halobacteriales</taxon>
        <taxon>Haloferacaceae</taxon>
        <taxon>Salinigranum</taxon>
    </lineage>
</organism>
<evidence type="ECO:0000256" key="1">
    <source>
        <dbReference type="ARBA" id="ARBA00004651"/>
    </source>
</evidence>
<dbReference type="PANTHER" id="PTHR39087">
    <property type="entry name" value="UPF0104 MEMBRANE PROTEIN MJ1595"/>
    <property type="match status" value="1"/>
</dbReference>
<name>A0A2I8VN27_9EURY</name>
<evidence type="ECO:0000256" key="4">
    <source>
        <dbReference type="ARBA" id="ARBA00022692"/>
    </source>
</evidence>
<gene>
    <name evidence="8" type="ORF">C2R22_17890</name>
</gene>
<feature type="transmembrane region" description="Helical" evidence="7">
    <location>
        <begin position="65"/>
        <end position="87"/>
    </location>
</feature>
<dbReference type="KEGG" id="srub:C2R22_17890"/>
<evidence type="ECO:0000256" key="3">
    <source>
        <dbReference type="ARBA" id="ARBA00022475"/>
    </source>
</evidence>
<dbReference type="PANTHER" id="PTHR39087:SF2">
    <property type="entry name" value="UPF0104 MEMBRANE PROTEIN MJ1595"/>
    <property type="match status" value="1"/>
</dbReference>
<feature type="transmembrane region" description="Helical" evidence="7">
    <location>
        <begin position="261"/>
        <end position="279"/>
    </location>
</feature>
<accession>A0A2I8VN27</accession>
<evidence type="ECO:0000256" key="5">
    <source>
        <dbReference type="ARBA" id="ARBA00022989"/>
    </source>
</evidence>
<feature type="transmembrane region" description="Helical" evidence="7">
    <location>
        <begin position="119"/>
        <end position="144"/>
    </location>
</feature>
<evidence type="ECO:0000256" key="2">
    <source>
        <dbReference type="ARBA" id="ARBA00011061"/>
    </source>
</evidence>
<dbReference type="Proteomes" id="UP000236584">
    <property type="component" value="Chromosome"/>
</dbReference>
<dbReference type="AlphaFoldDB" id="A0A2I8VN27"/>
<sequence>MGRENLRATLVGFAATLVVFAVLFYTAGVDDLVAQVTSADLRYVALVLLATFAWLAAWAGALRTVLGVLGVELSWLRSFLVFCGAMFSNNITPFGQAGGEPVTALLINRSTDAEYETGLAAIASVDTLNFVPSITIALIGAGYYATEVTLGRRLEVAIAAVGVLAITVPSLVYVGWTRRYSLEHRVVEALVPFIQAIARVVPRVSVPTAEGLERRITGFFRAIERVAANPRKLAIALALSSFGWGFQMIALWLAFVAIGEPIALSIALFVVPIGAIAGVTPLPGGAGGIEWTLAVLIAAASPAVGFKIATAGVIVFRGFVYWTPVILGGRSSERPASAAGFDRRGV</sequence>
<dbReference type="NCBIfam" id="TIGR00374">
    <property type="entry name" value="flippase-like domain"/>
    <property type="match status" value="1"/>
</dbReference>
<protein>
    <submittedName>
        <fullName evidence="8">TIGR00374 family protein</fullName>
    </submittedName>
</protein>